<keyword evidence="12" id="KW-1185">Reference proteome</keyword>
<dbReference type="PANTHER" id="PTHR21137">
    <property type="entry name" value="ODORANT RECEPTOR"/>
    <property type="match status" value="1"/>
</dbReference>
<evidence type="ECO:0000256" key="5">
    <source>
        <dbReference type="ARBA" id="ARBA00022725"/>
    </source>
</evidence>
<dbReference type="EMBL" id="CAACVG010005764">
    <property type="protein sequence ID" value="VEN39586.1"/>
    <property type="molecule type" value="Genomic_DNA"/>
</dbReference>
<evidence type="ECO:0000256" key="8">
    <source>
        <dbReference type="ARBA" id="ARBA00023170"/>
    </source>
</evidence>
<evidence type="ECO:0000256" key="9">
    <source>
        <dbReference type="ARBA" id="ARBA00023224"/>
    </source>
</evidence>
<evidence type="ECO:0000256" key="3">
    <source>
        <dbReference type="ARBA" id="ARBA00022606"/>
    </source>
</evidence>
<protein>
    <recommendedName>
        <fullName evidence="13">Odorant receptor</fullName>
    </recommendedName>
</protein>
<keyword evidence="4 10" id="KW-0812">Transmembrane</keyword>
<evidence type="ECO:0000256" key="2">
    <source>
        <dbReference type="ARBA" id="ARBA00022475"/>
    </source>
</evidence>
<keyword evidence="6 10" id="KW-1133">Transmembrane helix</keyword>
<evidence type="ECO:0000256" key="6">
    <source>
        <dbReference type="ARBA" id="ARBA00022989"/>
    </source>
</evidence>
<dbReference type="InterPro" id="IPR004117">
    <property type="entry name" value="7tm6_olfct_rcpt"/>
</dbReference>
<dbReference type="OrthoDB" id="6814414at2759"/>
<evidence type="ECO:0000256" key="7">
    <source>
        <dbReference type="ARBA" id="ARBA00023136"/>
    </source>
</evidence>
<keyword evidence="9" id="KW-0807">Transducer</keyword>
<comment type="subcellular location">
    <subcellularLocation>
        <location evidence="1">Cell membrane</location>
        <topology evidence="1">Multi-pass membrane protein</topology>
    </subcellularLocation>
</comment>
<keyword evidence="7 10" id="KW-0472">Membrane</keyword>
<feature type="transmembrane region" description="Helical" evidence="10">
    <location>
        <begin position="161"/>
        <end position="193"/>
    </location>
</feature>
<sequence>MDILVLHIKILKLFCLWPVERSKSTIVLRTTVIVVTFITALFPTAATIRQFLVNFEDEAVVTDDLIAIMNCFCGFFVYVCFLTKMHDVKKYVEGIKVFLQFCPADVIERFLTYLITGLGLNSLIPVIGYRSCIQRRPDSDHDPCGLPIRVWFPFDVSTSTFYYYVIFFLVNHTCVHVCGVILITTLSLVAFLMHISAQIHVLKENLVKVFENIQEDNENSNLKLEAQLKTCIKYHSAIIK</sequence>
<organism evidence="11 12">
    <name type="scientific">Callosobruchus maculatus</name>
    <name type="common">Southern cowpea weevil</name>
    <name type="synonym">Pulse bruchid</name>
    <dbReference type="NCBI Taxonomy" id="64391"/>
    <lineage>
        <taxon>Eukaryota</taxon>
        <taxon>Metazoa</taxon>
        <taxon>Ecdysozoa</taxon>
        <taxon>Arthropoda</taxon>
        <taxon>Hexapoda</taxon>
        <taxon>Insecta</taxon>
        <taxon>Pterygota</taxon>
        <taxon>Neoptera</taxon>
        <taxon>Endopterygota</taxon>
        <taxon>Coleoptera</taxon>
        <taxon>Polyphaga</taxon>
        <taxon>Cucujiformia</taxon>
        <taxon>Chrysomeloidea</taxon>
        <taxon>Chrysomelidae</taxon>
        <taxon>Bruchinae</taxon>
        <taxon>Bruchini</taxon>
        <taxon>Callosobruchus</taxon>
    </lineage>
</organism>
<feature type="transmembrane region" description="Helical" evidence="10">
    <location>
        <begin position="26"/>
        <end position="45"/>
    </location>
</feature>
<reference evidence="11 12" key="1">
    <citation type="submission" date="2019-01" db="EMBL/GenBank/DDBJ databases">
        <authorList>
            <person name="Sayadi A."/>
        </authorList>
    </citation>
    <scope>NUCLEOTIDE SEQUENCE [LARGE SCALE GENOMIC DNA]</scope>
</reference>
<evidence type="ECO:0000256" key="10">
    <source>
        <dbReference type="SAM" id="Phobius"/>
    </source>
</evidence>
<dbReference type="Pfam" id="PF02949">
    <property type="entry name" value="7tm_6"/>
    <property type="match status" value="1"/>
</dbReference>
<keyword evidence="2" id="KW-1003">Cell membrane</keyword>
<dbReference type="AlphaFoldDB" id="A0A653BWC1"/>
<dbReference type="Proteomes" id="UP000410492">
    <property type="component" value="Unassembled WGS sequence"/>
</dbReference>
<feature type="transmembrane region" description="Helical" evidence="10">
    <location>
        <begin position="65"/>
        <end position="83"/>
    </location>
</feature>
<feature type="transmembrane region" description="Helical" evidence="10">
    <location>
        <begin position="110"/>
        <end position="129"/>
    </location>
</feature>
<name>A0A653BWC1_CALMS</name>
<proteinExistence type="predicted"/>
<evidence type="ECO:0000256" key="1">
    <source>
        <dbReference type="ARBA" id="ARBA00004651"/>
    </source>
</evidence>
<evidence type="ECO:0000256" key="4">
    <source>
        <dbReference type="ARBA" id="ARBA00022692"/>
    </source>
</evidence>
<dbReference type="GO" id="GO:0007165">
    <property type="term" value="P:signal transduction"/>
    <property type="evidence" value="ECO:0007669"/>
    <property type="project" value="UniProtKB-KW"/>
</dbReference>
<dbReference type="PANTHER" id="PTHR21137:SF35">
    <property type="entry name" value="ODORANT RECEPTOR 19A-RELATED"/>
    <property type="match status" value="1"/>
</dbReference>
<evidence type="ECO:0000313" key="11">
    <source>
        <dbReference type="EMBL" id="VEN39586.1"/>
    </source>
</evidence>
<accession>A0A653BWC1</accession>
<dbReference type="GO" id="GO:0005549">
    <property type="term" value="F:odorant binding"/>
    <property type="evidence" value="ECO:0007669"/>
    <property type="project" value="InterPro"/>
</dbReference>
<gene>
    <name evidence="11" type="ORF">CALMAC_LOCUS4071</name>
</gene>
<keyword evidence="5" id="KW-0552">Olfaction</keyword>
<evidence type="ECO:0000313" key="12">
    <source>
        <dbReference type="Proteomes" id="UP000410492"/>
    </source>
</evidence>
<keyword evidence="8" id="KW-0675">Receptor</keyword>
<evidence type="ECO:0008006" key="13">
    <source>
        <dbReference type="Google" id="ProtNLM"/>
    </source>
</evidence>
<dbReference type="GO" id="GO:0004984">
    <property type="term" value="F:olfactory receptor activity"/>
    <property type="evidence" value="ECO:0007669"/>
    <property type="project" value="InterPro"/>
</dbReference>
<dbReference type="GO" id="GO:0005886">
    <property type="term" value="C:plasma membrane"/>
    <property type="evidence" value="ECO:0007669"/>
    <property type="project" value="UniProtKB-SubCell"/>
</dbReference>
<keyword evidence="3" id="KW-0716">Sensory transduction</keyword>